<proteinExistence type="predicted"/>
<feature type="compositionally biased region" description="Low complexity" evidence="1">
    <location>
        <begin position="161"/>
        <end position="171"/>
    </location>
</feature>
<accession>A0A6A7B5Y3</accession>
<dbReference type="EMBL" id="MU006308">
    <property type="protein sequence ID" value="KAF2850107.1"/>
    <property type="molecule type" value="Genomic_DNA"/>
</dbReference>
<feature type="region of interest" description="Disordered" evidence="1">
    <location>
        <begin position="242"/>
        <end position="261"/>
    </location>
</feature>
<keyword evidence="3" id="KW-1185">Reference proteome</keyword>
<dbReference type="Proteomes" id="UP000799423">
    <property type="component" value="Unassembled WGS sequence"/>
</dbReference>
<name>A0A6A7B5Y3_9PLEO</name>
<reference evidence="2" key="1">
    <citation type="submission" date="2020-01" db="EMBL/GenBank/DDBJ databases">
        <authorList>
            <consortium name="DOE Joint Genome Institute"/>
            <person name="Haridas S."/>
            <person name="Albert R."/>
            <person name="Binder M."/>
            <person name="Bloem J."/>
            <person name="Labutti K."/>
            <person name="Salamov A."/>
            <person name="Andreopoulos B."/>
            <person name="Baker S.E."/>
            <person name="Barry K."/>
            <person name="Bills G."/>
            <person name="Bluhm B.H."/>
            <person name="Cannon C."/>
            <person name="Castanera R."/>
            <person name="Culley D.E."/>
            <person name="Daum C."/>
            <person name="Ezra D."/>
            <person name="Gonzalez J.B."/>
            <person name="Henrissat B."/>
            <person name="Kuo A."/>
            <person name="Liang C."/>
            <person name="Lipzen A."/>
            <person name="Lutzoni F."/>
            <person name="Magnuson J."/>
            <person name="Mondo S."/>
            <person name="Nolan M."/>
            <person name="Ohm R."/>
            <person name="Pangilinan J."/>
            <person name="Park H.-J."/>
            <person name="Ramirez L."/>
            <person name="Alfaro M."/>
            <person name="Sun H."/>
            <person name="Tritt A."/>
            <person name="Yoshinaga Y."/>
            <person name="Zwiers L.-H."/>
            <person name="Turgeon B.G."/>
            <person name="Goodwin S.B."/>
            <person name="Spatafora J.W."/>
            <person name="Crous P.W."/>
            <person name="Grigoriev I.V."/>
        </authorList>
    </citation>
    <scope>NUCLEOTIDE SEQUENCE</scope>
    <source>
        <strain evidence="2">IPT5</strain>
    </source>
</reference>
<feature type="compositionally biased region" description="Polar residues" evidence="1">
    <location>
        <begin position="198"/>
        <end position="228"/>
    </location>
</feature>
<feature type="region of interest" description="Disordered" evidence="1">
    <location>
        <begin position="161"/>
        <end position="237"/>
    </location>
</feature>
<evidence type="ECO:0000313" key="3">
    <source>
        <dbReference type="Proteomes" id="UP000799423"/>
    </source>
</evidence>
<dbReference type="AlphaFoldDB" id="A0A6A7B5Y3"/>
<evidence type="ECO:0000256" key="1">
    <source>
        <dbReference type="SAM" id="MobiDB-lite"/>
    </source>
</evidence>
<organism evidence="2 3">
    <name type="scientific">Plenodomus tracheiphilus IPT5</name>
    <dbReference type="NCBI Taxonomy" id="1408161"/>
    <lineage>
        <taxon>Eukaryota</taxon>
        <taxon>Fungi</taxon>
        <taxon>Dikarya</taxon>
        <taxon>Ascomycota</taxon>
        <taxon>Pezizomycotina</taxon>
        <taxon>Dothideomycetes</taxon>
        <taxon>Pleosporomycetidae</taxon>
        <taxon>Pleosporales</taxon>
        <taxon>Pleosporineae</taxon>
        <taxon>Leptosphaeriaceae</taxon>
        <taxon>Plenodomus</taxon>
    </lineage>
</organism>
<protein>
    <submittedName>
        <fullName evidence="2">Uncharacterized protein</fullName>
    </submittedName>
</protein>
<evidence type="ECO:0000313" key="2">
    <source>
        <dbReference type="EMBL" id="KAF2850107.1"/>
    </source>
</evidence>
<gene>
    <name evidence="2" type="ORF">T440DRAFT_508258</name>
</gene>
<feature type="region of interest" description="Disordered" evidence="1">
    <location>
        <begin position="458"/>
        <end position="484"/>
    </location>
</feature>
<sequence length="547" mass="58233">MGGPPASLNQLTTAGLQPCSISPPTVAQVAGRRPEASTLCGHSTAAACFASARWAVGSGRWAVGSGRLEWWLAISLSSLPRPGWACRPWLAAAVWLSPSPRGMATHTHPSSSRRIAAFHLQLPAEPRAPFPWSSHRPPLLLSAHPPIASQASVSSCSGARRAVAGSGSGASAPPPSWFLPASPSSGTAVEGERRESTVAASHQQTATLTSHHASKTTACAPPMTTSAPVPNGERQPIPQARDLAASPSDTSHPSVRSDRCKPSALPRTRMFCKVPPVFVRCDAAAPTRVFAVPTCKGFTHNRLCFVDKKKSRPVAASSPATLARPAMLRPFSICQNATRNPLAANDIIRTEPVTLIRPVRPLPTKPFHAEPAIVRGWLDAGCSLKPAGIPSLSDQPLRIYTICCNNARASSSRGPLLTTIPRALQTTSGIWILSSAPKQWALLYLAIVLDRPLCSTRRNTARSPTRRHTDDCPSQGPSDKSGHLSKTGCCANLHLARLSYAAPQSQHNPSTAVCCDPRPPHPARRLYCTESQTLAWQLCLLKTLSKL</sequence>